<keyword evidence="5" id="KW-1185">Reference proteome</keyword>
<reference evidence="4 5" key="1">
    <citation type="submission" date="2016-10" db="EMBL/GenBank/DDBJ databases">
        <authorList>
            <person name="de Groot N.N."/>
        </authorList>
    </citation>
    <scope>NUCLEOTIDE SEQUENCE [LARGE SCALE GENOMIC DNA]</scope>
    <source>
        <strain evidence="4 5">B25</strain>
    </source>
</reference>
<dbReference type="Proteomes" id="UP000182360">
    <property type="component" value="Unassembled WGS sequence"/>
</dbReference>
<dbReference type="GO" id="GO:0046872">
    <property type="term" value="F:metal ion binding"/>
    <property type="evidence" value="ECO:0007669"/>
    <property type="project" value="UniProtKB-KW"/>
</dbReference>
<name>A0A1H9EPD6_9SPIR</name>
<dbReference type="InterPro" id="IPR008949">
    <property type="entry name" value="Isoprenoid_synthase_dom_sf"/>
</dbReference>
<dbReference type="PANTHER" id="PTHR12001">
    <property type="entry name" value="GERANYLGERANYL PYROPHOSPHATE SYNTHASE"/>
    <property type="match status" value="1"/>
</dbReference>
<dbReference type="CDD" id="cd00685">
    <property type="entry name" value="Trans_IPPS_HT"/>
    <property type="match status" value="1"/>
</dbReference>
<protein>
    <submittedName>
        <fullName evidence="4">Octaprenyl-diphosphate synthase</fullName>
    </submittedName>
</protein>
<sequence>MNTEFKEMLDKIETALHNALPQTSKTADWIPASFGSLPEGASAEYIDKLIEPNYALITLGGKRWRPLLLMLCYKLASKLTEEKGGKPALTEEQTYSITALVEFVHTASLIHDDIEDNADLRRGKPAAHITYGLDTALNAAAWLYFEAPVCINQLNASDSLKLELYKTYTNELRRLHLGQAMDIFWHRNAEVFPAKQEYLAMVKNKTGTLASLAAKLGCIAGGLTAEEAERFGAIAADIGIGFQIIDDVINLTTGNPGKKRGDDIVEGKKSLPVLIHTTEHPEDKQKIADYMKEAAAKGIEASAVEQCISLLETSGCIKKAAEQGRILIEEGCARFNSDQIKELFTSMIPENFRC</sequence>
<dbReference type="STRING" id="163.SAMN04487775_105175"/>
<organism evidence="4 5">
    <name type="scientific">Treponema bryantii</name>
    <dbReference type="NCBI Taxonomy" id="163"/>
    <lineage>
        <taxon>Bacteria</taxon>
        <taxon>Pseudomonadati</taxon>
        <taxon>Spirochaetota</taxon>
        <taxon>Spirochaetia</taxon>
        <taxon>Spirochaetales</taxon>
        <taxon>Treponemataceae</taxon>
        <taxon>Treponema</taxon>
    </lineage>
</organism>
<comment type="similarity">
    <text evidence="3">Belongs to the FPP/GGPP synthase family.</text>
</comment>
<dbReference type="PANTHER" id="PTHR12001:SF44">
    <property type="entry name" value="GERANYLGERANYL PYROPHOSPHATE SYNTHASE"/>
    <property type="match status" value="1"/>
</dbReference>
<dbReference type="Gene3D" id="1.10.600.10">
    <property type="entry name" value="Farnesyl Diphosphate Synthase"/>
    <property type="match status" value="1"/>
</dbReference>
<dbReference type="SUPFAM" id="SSF48576">
    <property type="entry name" value="Terpenoid synthases"/>
    <property type="match status" value="1"/>
</dbReference>
<dbReference type="GO" id="GO:0004659">
    <property type="term" value="F:prenyltransferase activity"/>
    <property type="evidence" value="ECO:0007669"/>
    <property type="project" value="InterPro"/>
</dbReference>
<dbReference type="OrthoDB" id="9805316at2"/>
<evidence type="ECO:0000256" key="2">
    <source>
        <dbReference type="ARBA" id="ARBA00022842"/>
    </source>
</evidence>
<dbReference type="PROSITE" id="PS00723">
    <property type="entry name" value="POLYPRENYL_SYNTHASE_1"/>
    <property type="match status" value="1"/>
</dbReference>
<evidence type="ECO:0000313" key="4">
    <source>
        <dbReference type="EMBL" id="SEQ27485.1"/>
    </source>
</evidence>
<dbReference type="Pfam" id="PF00348">
    <property type="entry name" value="polyprenyl_synt"/>
    <property type="match status" value="1"/>
</dbReference>
<evidence type="ECO:0000256" key="3">
    <source>
        <dbReference type="RuleBase" id="RU004466"/>
    </source>
</evidence>
<dbReference type="RefSeq" id="WP_074642429.1">
    <property type="nucleotide sequence ID" value="NZ_FOFU01000003.1"/>
</dbReference>
<dbReference type="InterPro" id="IPR033749">
    <property type="entry name" value="Polyprenyl_synt_CS"/>
</dbReference>
<dbReference type="GO" id="GO:0008299">
    <property type="term" value="P:isoprenoid biosynthetic process"/>
    <property type="evidence" value="ECO:0007669"/>
    <property type="project" value="InterPro"/>
</dbReference>
<proteinExistence type="inferred from homology"/>
<evidence type="ECO:0000313" key="5">
    <source>
        <dbReference type="Proteomes" id="UP000182360"/>
    </source>
</evidence>
<dbReference type="PROSITE" id="PS00444">
    <property type="entry name" value="POLYPRENYL_SYNTHASE_2"/>
    <property type="match status" value="1"/>
</dbReference>
<keyword evidence="1" id="KW-0479">Metal-binding</keyword>
<keyword evidence="3" id="KW-0808">Transferase</keyword>
<dbReference type="EMBL" id="FOFU01000003">
    <property type="protein sequence ID" value="SEQ27485.1"/>
    <property type="molecule type" value="Genomic_DNA"/>
</dbReference>
<accession>A0A1H9EPD6</accession>
<dbReference type="InterPro" id="IPR000092">
    <property type="entry name" value="Polyprenyl_synt"/>
</dbReference>
<gene>
    <name evidence="4" type="ORF">SAMN04487977_103233</name>
</gene>
<evidence type="ECO:0000256" key="1">
    <source>
        <dbReference type="ARBA" id="ARBA00022723"/>
    </source>
</evidence>
<keyword evidence="2" id="KW-0460">Magnesium</keyword>
<dbReference type="AlphaFoldDB" id="A0A1H9EPD6"/>
<dbReference type="SFLD" id="SFLDS00005">
    <property type="entry name" value="Isoprenoid_Synthase_Type_I"/>
    <property type="match status" value="1"/>
</dbReference>
<dbReference type="SFLD" id="SFLDG01017">
    <property type="entry name" value="Polyprenyl_Transferase_Like"/>
    <property type="match status" value="1"/>
</dbReference>